<keyword evidence="6" id="KW-1185">Reference proteome</keyword>
<evidence type="ECO:0000259" key="4">
    <source>
        <dbReference type="Pfam" id="PF00248"/>
    </source>
</evidence>
<gene>
    <name evidence="5" type="ORF">ACFPEL_09815</name>
</gene>
<dbReference type="InterPro" id="IPR023210">
    <property type="entry name" value="NADP_OxRdtase_dom"/>
</dbReference>
<keyword evidence="2" id="KW-0521">NADP</keyword>
<dbReference type="RefSeq" id="WP_274191476.1">
    <property type="nucleotide sequence ID" value="NZ_BAABHN010000020.1"/>
</dbReference>
<comment type="similarity">
    <text evidence="1">Belongs to the aldo/keto reductase family.</text>
</comment>
<feature type="domain" description="NADP-dependent oxidoreductase" evidence="4">
    <location>
        <begin position="27"/>
        <end position="262"/>
    </location>
</feature>
<dbReference type="PROSITE" id="PS00062">
    <property type="entry name" value="ALDOKETO_REDUCTASE_2"/>
    <property type="match status" value="1"/>
</dbReference>
<dbReference type="InterPro" id="IPR036812">
    <property type="entry name" value="NAD(P)_OxRdtase_dom_sf"/>
</dbReference>
<dbReference type="PIRSF" id="PIRSF000097">
    <property type="entry name" value="AKR"/>
    <property type="match status" value="1"/>
</dbReference>
<name>A0ABV9RES5_9PSEU</name>
<dbReference type="EMBL" id="JBHSIM010000020">
    <property type="protein sequence ID" value="MFC4832706.1"/>
    <property type="molecule type" value="Genomic_DNA"/>
</dbReference>
<sequence>MAPTLLAPDTTVALNNGLRMPQLGFGVSEARDAEASVSEALEQGYRSIDTAAVYGNEEGVGRAIAASGILRDELFVTTKVWHGHEGCAHARDCAAGSLERLGLDFVDLHLVHWPTDVLAECVQTWEGMEQLLAEGRTRAIGVSNFRAGHLRRLLDLGGTVPAVNQIELHPHLQQHELRALHAALGITTEAWSPLGRGAVLDDPTLVAVADRLGRTPAQVVLRWHLQQGTVVIPKSDSPERIAGNHALFDFALTDEDMLAIADLHVADGAGRIGPVPDEPTGT</sequence>
<evidence type="ECO:0000256" key="2">
    <source>
        <dbReference type="ARBA" id="ARBA00022857"/>
    </source>
</evidence>
<reference evidence="6" key="1">
    <citation type="journal article" date="2019" name="Int. J. Syst. Evol. Microbiol.">
        <title>The Global Catalogue of Microorganisms (GCM) 10K type strain sequencing project: providing services to taxonomists for standard genome sequencing and annotation.</title>
        <authorList>
            <consortium name="The Broad Institute Genomics Platform"/>
            <consortium name="The Broad Institute Genome Sequencing Center for Infectious Disease"/>
            <person name="Wu L."/>
            <person name="Ma J."/>
        </authorList>
    </citation>
    <scope>NUCLEOTIDE SEQUENCE [LARGE SCALE GENOMIC DNA]</scope>
    <source>
        <strain evidence="6">CCUG 50347</strain>
    </source>
</reference>
<dbReference type="PANTHER" id="PTHR43827:SF3">
    <property type="entry name" value="NADP-DEPENDENT OXIDOREDUCTASE DOMAIN-CONTAINING PROTEIN"/>
    <property type="match status" value="1"/>
</dbReference>
<evidence type="ECO:0000313" key="5">
    <source>
        <dbReference type="EMBL" id="MFC4832706.1"/>
    </source>
</evidence>
<dbReference type="SUPFAM" id="SSF51430">
    <property type="entry name" value="NAD(P)-linked oxidoreductase"/>
    <property type="match status" value="1"/>
</dbReference>
<dbReference type="Proteomes" id="UP001595909">
    <property type="component" value="Unassembled WGS sequence"/>
</dbReference>
<dbReference type="Gene3D" id="3.20.20.100">
    <property type="entry name" value="NADP-dependent oxidoreductase domain"/>
    <property type="match status" value="1"/>
</dbReference>
<evidence type="ECO:0000313" key="6">
    <source>
        <dbReference type="Proteomes" id="UP001595909"/>
    </source>
</evidence>
<evidence type="ECO:0000256" key="3">
    <source>
        <dbReference type="ARBA" id="ARBA00023002"/>
    </source>
</evidence>
<dbReference type="InterPro" id="IPR020471">
    <property type="entry name" value="AKR"/>
</dbReference>
<dbReference type="PANTHER" id="PTHR43827">
    <property type="entry name" value="2,5-DIKETO-D-GLUCONIC ACID REDUCTASE"/>
    <property type="match status" value="1"/>
</dbReference>
<keyword evidence="3" id="KW-0560">Oxidoreductase</keyword>
<dbReference type="InterPro" id="IPR018170">
    <property type="entry name" value="Aldo/ket_reductase_CS"/>
</dbReference>
<dbReference type="Pfam" id="PF00248">
    <property type="entry name" value="Aldo_ket_red"/>
    <property type="match status" value="1"/>
</dbReference>
<evidence type="ECO:0000256" key="1">
    <source>
        <dbReference type="ARBA" id="ARBA00007905"/>
    </source>
</evidence>
<comment type="caution">
    <text evidence="5">The sequence shown here is derived from an EMBL/GenBank/DDBJ whole genome shotgun (WGS) entry which is preliminary data.</text>
</comment>
<dbReference type="PROSITE" id="PS00063">
    <property type="entry name" value="ALDOKETO_REDUCTASE_3"/>
    <property type="match status" value="1"/>
</dbReference>
<organism evidence="5 6">
    <name type="scientific">Actinomycetospora chibensis</name>
    <dbReference type="NCBI Taxonomy" id="663606"/>
    <lineage>
        <taxon>Bacteria</taxon>
        <taxon>Bacillati</taxon>
        <taxon>Actinomycetota</taxon>
        <taxon>Actinomycetes</taxon>
        <taxon>Pseudonocardiales</taxon>
        <taxon>Pseudonocardiaceae</taxon>
        <taxon>Actinomycetospora</taxon>
    </lineage>
</organism>
<proteinExistence type="inferred from homology"/>
<protein>
    <submittedName>
        <fullName evidence="5">Aldo/keto reductase</fullName>
    </submittedName>
</protein>
<dbReference type="PRINTS" id="PR00069">
    <property type="entry name" value="ALDKETRDTASE"/>
</dbReference>
<dbReference type="PROSITE" id="PS00798">
    <property type="entry name" value="ALDOKETO_REDUCTASE_1"/>
    <property type="match status" value="1"/>
</dbReference>
<accession>A0ABV9RES5</accession>